<dbReference type="Proteomes" id="UP000827872">
    <property type="component" value="Linkage Group LG04"/>
</dbReference>
<gene>
    <name evidence="1" type="ORF">K3G42_026184</name>
</gene>
<protein>
    <submittedName>
        <fullName evidence="1">Uncharacterized protein</fullName>
    </submittedName>
</protein>
<name>A0ACB8FJ16_9SAUR</name>
<sequence length="351" mass="38677">MFNEDKSHRWSCQKSRDHAVVLGNSFKLVGFGSGRSVTDFGNNSVFYNVTNVTFKYNLSDPTYFHDPTEKGLQVATLNPDIQAKMNTAYTCSHSHRIKMANVTVLFRNVTLEAYLASNNFSYNQTHCKEDQVPTTPTPGPTAPVPTATPTPSKKPDRGQYNVTGHNGTCLFASMGLQLNLTYHINNKTQSGVLNIPLNTTYNGTCDNASVILNLFPAKSWLSFHFVQNASIGKYFLKGINMSVHLPSLEPNFNATNNSLSELKASVGKSFKCVAEENIRVSDNAFVNVFDVQLQAFKFDGNKFGAVEECQLDENNMLIPIIVGAALAGLVLIVLIAYLIGRKRSHAGYQTI</sequence>
<proteinExistence type="predicted"/>
<evidence type="ECO:0000313" key="2">
    <source>
        <dbReference type="Proteomes" id="UP000827872"/>
    </source>
</evidence>
<organism evidence="1 2">
    <name type="scientific">Sphaerodactylus townsendi</name>
    <dbReference type="NCBI Taxonomy" id="933632"/>
    <lineage>
        <taxon>Eukaryota</taxon>
        <taxon>Metazoa</taxon>
        <taxon>Chordata</taxon>
        <taxon>Craniata</taxon>
        <taxon>Vertebrata</taxon>
        <taxon>Euteleostomi</taxon>
        <taxon>Lepidosauria</taxon>
        <taxon>Squamata</taxon>
        <taxon>Bifurcata</taxon>
        <taxon>Gekkota</taxon>
        <taxon>Sphaerodactylidae</taxon>
        <taxon>Sphaerodactylus</taxon>
    </lineage>
</organism>
<evidence type="ECO:0000313" key="1">
    <source>
        <dbReference type="EMBL" id="KAH8005327.1"/>
    </source>
</evidence>
<comment type="caution">
    <text evidence="1">The sequence shown here is derived from an EMBL/GenBank/DDBJ whole genome shotgun (WGS) entry which is preliminary data.</text>
</comment>
<accession>A0ACB8FJ16</accession>
<dbReference type="EMBL" id="CM037617">
    <property type="protein sequence ID" value="KAH8005327.1"/>
    <property type="molecule type" value="Genomic_DNA"/>
</dbReference>
<reference evidence="1" key="1">
    <citation type="submission" date="2021-08" db="EMBL/GenBank/DDBJ databases">
        <title>The first chromosome-level gecko genome reveals the dynamic sex chromosomes of Neotropical dwarf geckos (Sphaerodactylidae: Sphaerodactylus).</title>
        <authorList>
            <person name="Pinto B.J."/>
            <person name="Keating S.E."/>
            <person name="Gamble T."/>
        </authorList>
    </citation>
    <scope>NUCLEOTIDE SEQUENCE</scope>
    <source>
        <strain evidence="1">TG3544</strain>
    </source>
</reference>
<keyword evidence="2" id="KW-1185">Reference proteome</keyword>